<sequence>EEFNSADAGNSSGVGRVDGRPKVWVVEVPTKAWPLFPHHPAANARWRRRCRNRLFAGVHLHRAANNYRIRNTRGLSIIETTTIMIIIMIVAAKHMLVSRMFFFILILIGCFR</sequence>
<dbReference type="InParanoid" id="A0A2P5AJ34"/>
<evidence type="ECO:0000256" key="1">
    <source>
        <dbReference type="SAM" id="Phobius"/>
    </source>
</evidence>
<proteinExistence type="predicted"/>
<dbReference type="Proteomes" id="UP000237000">
    <property type="component" value="Unassembled WGS sequence"/>
</dbReference>
<feature type="transmembrane region" description="Helical" evidence="1">
    <location>
        <begin position="83"/>
        <end position="111"/>
    </location>
</feature>
<evidence type="ECO:0000313" key="2">
    <source>
        <dbReference type="EMBL" id="PON36570.1"/>
    </source>
</evidence>
<keyword evidence="1" id="KW-0812">Transmembrane</keyword>
<keyword evidence="1" id="KW-0472">Membrane</keyword>
<evidence type="ECO:0000313" key="3">
    <source>
        <dbReference type="Proteomes" id="UP000237000"/>
    </source>
</evidence>
<gene>
    <name evidence="2" type="ORF">TorRG33x02_349070</name>
</gene>
<comment type="caution">
    <text evidence="2">The sequence shown here is derived from an EMBL/GenBank/DDBJ whole genome shotgun (WGS) entry which is preliminary data.</text>
</comment>
<protein>
    <submittedName>
        <fullName evidence="2">Uncharacterized protein</fullName>
    </submittedName>
</protein>
<reference evidence="3" key="1">
    <citation type="submission" date="2016-06" db="EMBL/GenBank/DDBJ databases">
        <title>Parallel loss of symbiosis genes in relatives of nitrogen-fixing non-legume Parasponia.</title>
        <authorList>
            <person name="Van Velzen R."/>
            <person name="Holmer R."/>
            <person name="Bu F."/>
            <person name="Rutten L."/>
            <person name="Van Zeijl A."/>
            <person name="Liu W."/>
            <person name="Santuari L."/>
            <person name="Cao Q."/>
            <person name="Sharma T."/>
            <person name="Shen D."/>
            <person name="Roswanjaya Y."/>
            <person name="Wardhani T."/>
            <person name="Kalhor M.S."/>
            <person name="Jansen J."/>
            <person name="Van den Hoogen J."/>
            <person name="Gungor B."/>
            <person name="Hartog M."/>
            <person name="Hontelez J."/>
            <person name="Verver J."/>
            <person name="Yang W.-C."/>
            <person name="Schijlen E."/>
            <person name="Repin R."/>
            <person name="Schilthuizen M."/>
            <person name="Schranz E."/>
            <person name="Heidstra R."/>
            <person name="Miyata K."/>
            <person name="Fedorova E."/>
            <person name="Kohlen W."/>
            <person name="Bisseling T."/>
            <person name="Smit S."/>
            <person name="Geurts R."/>
        </authorList>
    </citation>
    <scope>NUCLEOTIDE SEQUENCE [LARGE SCALE GENOMIC DNA]</scope>
    <source>
        <strain evidence="3">cv. RG33-2</strain>
    </source>
</reference>
<dbReference type="AlphaFoldDB" id="A0A2P5AJ34"/>
<name>A0A2P5AJ34_TREOI</name>
<keyword evidence="3" id="KW-1185">Reference proteome</keyword>
<dbReference type="EMBL" id="JXTC01000823">
    <property type="protein sequence ID" value="PON36570.1"/>
    <property type="molecule type" value="Genomic_DNA"/>
</dbReference>
<organism evidence="2 3">
    <name type="scientific">Trema orientale</name>
    <name type="common">Charcoal tree</name>
    <name type="synonym">Celtis orientalis</name>
    <dbReference type="NCBI Taxonomy" id="63057"/>
    <lineage>
        <taxon>Eukaryota</taxon>
        <taxon>Viridiplantae</taxon>
        <taxon>Streptophyta</taxon>
        <taxon>Embryophyta</taxon>
        <taxon>Tracheophyta</taxon>
        <taxon>Spermatophyta</taxon>
        <taxon>Magnoliopsida</taxon>
        <taxon>eudicotyledons</taxon>
        <taxon>Gunneridae</taxon>
        <taxon>Pentapetalae</taxon>
        <taxon>rosids</taxon>
        <taxon>fabids</taxon>
        <taxon>Rosales</taxon>
        <taxon>Cannabaceae</taxon>
        <taxon>Trema</taxon>
    </lineage>
</organism>
<feature type="non-terminal residue" evidence="2">
    <location>
        <position position="1"/>
    </location>
</feature>
<accession>A0A2P5AJ34</accession>
<keyword evidence="1" id="KW-1133">Transmembrane helix</keyword>